<reference evidence="1 2" key="1">
    <citation type="submission" date="2008-10" db="EMBL/GenBank/DDBJ databases">
        <title>Draft genome sequence of Parabacteroides johnsonii (DSM 18315).</title>
        <authorList>
            <person name="Sudarsanam P."/>
            <person name="Ley R."/>
            <person name="Guruge J."/>
            <person name="Turnbaugh P.J."/>
            <person name="Mahowald M."/>
            <person name="Liep D."/>
            <person name="Gordon J."/>
        </authorList>
    </citation>
    <scope>NUCLEOTIDE SEQUENCE [LARGE SCALE GENOMIC DNA]</scope>
    <source>
        <strain evidence="1 2">DSM 18315</strain>
    </source>
</reference>
<reference evidence="1 2" key="2">
    <citation type="submission" date="2008-10" db="EMBL/GenBank/DDBJ databases">
        <authorList>
            <person name="Fulton L."/>
            <person name="Clifton S."/>
            <person name="Fulton B."/>
            <person name="Xu J."/>
            <person name="Minx P."/>
            <person name="Pepin K.H."/>
            <person name="Johnson M."/>
            <person name="Bhonagiri V."/>
            <person name="Nash W.E."/>
            <person name="Mardis E.R."/>
            <person name="Wilson R.K."/>
        </authorList>
    </citation>
    <scope>NUCLEOTIDE SEQUENCE [LARGE SCALE GENOMIC DNA]</scope>
    <source>
        <strain evidence="1 2">DSM 18315</strain>
    </source>
</reference>
<dbReference type="AlphaFoldDB" id="B7BAI1"/>
<gene>
    <name evidence="1" type="ORF">PRABACTJOHN_02038</name>
</gene>
<evidence type="ECO:0000313" key="2">
    <source>
        <dbReference type="Proteomes" id="UP000005510"/>
    </source>
</evidence>
<accession>B7BAI1</accession>
<dbReference type="Proteomes" id="UP000005510">
    <property type="component" value="Unassembled WGS sequence"/>
</dbReference>
<sequence length="44" mass="5132">MTIWERGLKKRFFCPEDKRRGDKSAFTGSRVGEGRKGLWLSCLK</sequence>
<evidence type="ECO:0000313" key="1">
    <source>
        <dbReference type="EMBL" id="EEC96560.1"/>
    </source>
</evidence>
<name>B7BAI1_9BACT</name>
<dbReference type="EMBL" id="ABYH01000229">
    <property type="protein sequence ID" value="EEC96560.1"/>
    <property type="molecule type" value="Genomic_DNA"/>
</dbReference>
<protein>
    <submittedName>
        <fullName evidence="1">Uncharacterized protein</fullName>
    </submittedName>
</protein>
<proteinExistence type="predicted"/>
<dbReference type="HOGENOM" id="CLU_3219674_0_0_10"/>
<comment type="caution">
    <text evidence="1">The sequence shown here is derived from an EMBL/GenBank/DDBJ whole genome shotgun (WGS) entry which is preliminary data.</text>
</comment>
<organism evidence="1 2">
    <name type="scientific">Parabacteroides johnsonii DSM 18315</name>
    <dbReference type="NCBI Taxonomy" id="537006"/>
    <lineage>
        <taxon>Bacteria</taxon>
        <taxon>Pseudomonadati</taxon>
        <taxon>Bacteroidota</taxon>
        <taxon>Bacteroidia</taxon>
        <taxon>Bacteroidales</taxon>
        <taxon>Tannerellaceae</taxon>
        <taxon>Parabacteroides</taxon>
    </lineage>
</organism>
<dbReference type="STRING" id="537006.PRABACTJOHN_02038"/>